<dbReference type="Gene3D" id="1.10.357.10">
    <property type="entry name" value="Tetracycline Repressor, domain 2"/>
    <property type="match status" value="1"/>
</dbReference>
<feature type="DNA-binding region" description="H-T-H motif" evidence="4">
    <location>
        <begin position="31"/>
        <end position="50"/>
    </location>
</feature>
<dbReference type="GO" id="GO:0003700">
    <property type="term" value="F:DNA-binding transcription factor activity"/>
    <property type="evidence" value="ECO:0007669"/>
    <property type="project" value="TreeGrafter"/>
</dbReference>
<dbReference type="Proteomes" id="UP000202485">
    <property type="component" value="Unassembled WGS sequence"/>
</dbReference>
<dbReference type="OrthoDB" id="9809265at2"/>
<keyword evidence="1" id="KW-0805">Transcription regulation</keyword>
<dbReference type="RefSeq" id="WP_093961883.1">
    <property type="nucleotide sequence ID" value="NZ_FXYG01000001.1"/>
</dbReference>
<organism evidence="6 7">
    <name type="scientific">Ruegeria arenilitoris</name>
    <dbReference type="NCBI Taxonomy" id="1173585"/>
    <lineage>
        <taxon>Bacteria</taxon>
        <taxon>Pseudomonadati</taxon>
        <taxon>Pseudomonadota</taxon>
        <taxon>Alphaproteobacteria</taxon>
        <taxon>Rhodobacterales</taxon>
        <taxon>Roseobacteraceae</taxon>
        <taxon>Ruegeria</taxon>
    </lineage>
</organism>
<gene>
    <name evidence="6" type="ORF">RUA8715_00290</name>
</gene>
<dbReference type="EMBL" id="FXYG01000001">
    <property type="protein sequence ID" value="SMX34018.1"/>
    <property type="molecule type" value="Genomic_DNA"/>
</dbReference>
<evidence type="ECO:0000259" key="5">
    <source>
        <dbReference type="PROSITE" id="PS50977"/>
    </source>
</evidence>
<protein>
    <submittedName>
        <fullName evidence="6">Transcriptional regulator BetI</fullName>
    </submittedName>
</protein>
<evidence type="ECO:0000256" key="3">
    <source>
        <dbReference type="ARBA" id="ARBA00023163"/>
    </source>
</evidence>
<feature type="domain" description="HTH tetR-type" evidence="5">
    <location>
        <begin position="8"/>
        <end position="68"/>
    </location>
</feature>
<keyword evidence="2 4" id="KW-0238">DNA-binding</keyword>
<name>A0A238JTL1_9RHOB</name>
<dbReference type="PROSITE" id="PS50977">
    <property type="entry name" value="HTH_TETR_2"/>
    <property type="match status" value="1"/>
</dbReference>
<dbReference type="InterPro" id="IPR001647">
    <property type="entry name" value="HTH_TetR"/>
</dbReference>
<dbReference type="PANTHER" id="PTHR30055:SF234">
    <property type="entry name" value="HTH-TYPE TRANSCRIPTIONAL REGULATOR BETI"/>
    <property type="match status" value="1"/>
</dbReference>
<evidence type="ECO:0000313" key="6">
    <source>
        <dbReference type="EMBL" id="SMX34018.1"/>
    </source>
</evidence>
<dbReference type="InterPro" id="IPR009057">
    <property type="entry name" value="Homeodomain-like_sf"/>
</dbReference>
<dbReference type="AlphaFoldDB" id="A0A238JTL1"/>
<dbReference type="SUPFAM" id="SSF46689">
    <property type="entry name" value="Homeodomain-like"/>
    <property type="match status" value="1"/>
</dbReference>
<accession>A0A238JTL1</accession>
<dbReference type="GO" id="GO:0000976">
    <property type="term" value="F:transcription cis-regulatory region binding"/>
    <property type="evidence" value="ECO:0007669"/>
    <property type="project" value="TreeGrafter"/>
</dbReference>
<dbReference type="InterPro" id="IPR050109">
    <property type="entry name" value="HTH-type_TetR-like_transc_reg"/>
</dbReference>
<dbReference type="PANTHER" id="PTHR30055">
    <property type="entry name" value="HTH-TYPE TRANSCRIPTIONAL REGULATOR RUTR"/>
    <property type="match status" value="1"/>
</dbReference>
<evidence type="ECO:0000256" key="4">
    <source>
        <dbReference type="PROSITE-ProRule" id="PRU00335"/>
    </source>
</evidence>
<keyword evidence="3" id="KW-0804">Transcription</keyword>
<reference evidence="7" key="1">
    <citation type="submission" date="2017-05" db="EMBL/GenBank/DDBJ databases">
        <authorList>
            <person name="Rodrigo-Torres L."/>
            <person name="Arahal R. D."/>
            <person name="Lucena T."/>
        </authorList>
    </citation>
    <scope>NUCLEOTIDE SEQUENCE [LARGE SCALE GENOMIC DNA]</scope>
    <source>
        <strain evidence="7">CECT 8715</strain>
    </source>
</reference>
<evidence type="ECO:0000313" key="7">
    <source>
        <dbReference type="Proteomes" id="UP000202485"/>
    </source>
</evidence>
<evidence type="ECO:0000256" key="1">
    <source>
        <dbReference type="ARBA" id="ARBA00023015"/>
    </source>
</evidence>
<sequence>MPRPTLKDQRSAEILDAYLTCVARFGLEGATQERIAAEAGVKRPLLRHYLGNRDDMTAALADHVINAFAEVTEAVSVQFGSQGEPSELIDALFDDGHGHDPRLMLAWQALATAAERIPDLGPKLTQSYADFLAVIEGVLARAYPSAPPERIRAVAHGVTACAQNIDALVPISPPDQWRDDLKAAALALLASLEGDA</sequence>
<proteinExistence type="predicted"/>
<evidence type="ECO:0000256" key="2">
    <source>
        <dbReference type="ARBA" id="ARBA00023125"/>
    </source>
</evidence>
<keyword evidence="7" id="KW-1185">Reference proteome</keyword>